<evidence type="ECO:0000256" key="1">
    <source>
        <dbReference type="SAM" id="Phobius"/>
    </source>
</evidence>
<organism evidence="2">
    <name type="scientific">marine metagenome</name>
    <dbReference type="NCBI Taxonomy" id="408172"/>
    <lineage>
        <taxon>unclassified sequences</taxon>
        <taxon>metagenomes</taxon>
        <taxon>ecological metagenomes</taxon>
    </lineage>
</organism>
<evidence type="ECO:0008006" key="3">
    <source>
        <dbReference type="Google" id="ProtNLM"/>
    </source>
</evidence>
<name>A0A381UQE3_9ZZZZ</name>
<keyword evidence="1" id="KW-0812">Transmembrane</keyword>
<dbReference type="InterPro" id="IPR012902">
    <property type="entry name" value="N_methyl_site"/>
</dbReference>
<feature type="transmembrane region" description="Helical" evidence="1">
    <location>
        <begin position="12"/>
        <end position="33"/>
    </location>
</feature>
<accession>A0A381UQE3</accession>
<dbReference type="AlphaFoldDB" id="A0A381UQE3"/>
<protein>
    <recommendedName>
        <fullName evidence="3">Prepilin-type N-terminal cleavage/methylation domain-containing protein</fullName>
    </recommendedName>
</protein>
<evidence type="ECO:0000313" key="2">
    <source>
        <dbReference type="EMBL" id="SVA30385.1"/>
    </source>
</evidence>
<keyword evidence="1" id="KW-0472">Membrane</keyword>
<dbReference type="EMBL" id="UINC01006916">
    <property type="protein sequence ID" value="SVA30385.1"/>
    <property type="molecule type" value="Genomic_DNA"/>
</dbReference>
<gene>
    <name evidence="2" type="ORF">METZ01_LOCUS83239</name>
</gene>
<proteinExistence type="predicted"/>
<dbReference type="NCBIfam" id="TIGR02532">
    <property type="entry name" value="IV_pilin_GFxxxE"/>
    <property type="match status" value="1"/>
</dbReference>
<keyword evidence="1" id="KW-1133">Transmembrane helix</keyword>
<reference evidence="2" key="1">
    <citation type="submission" date="2018-05" db="EMBL/GenBank/DDBJ databases">
        <authorList>
            <person name="Lanie J.A."/>
            <person name="Ng W.-L."/>
            <person name="Kazmierczak K.M."/>
            <person name="Andrzejewski T.M."/>
            <person name="Davidsen T.M."/>
            <person name="Wayne K.J."/>
            <person name="Tettelin H."/>
            <person name="Glass J.I."/>
            <person name="Rusch D."/>
            <person name="Podicherti R."/>
            <person name="Tsui H.-C.T."/>
            <person name="Winkler M.E."/>
        </authorList>
    </citation>
    <scope>NUCLEOTIDE SEQUENCE</scope>
</reference>
<sequence>MKKSQKINGFTLVEMSATIVVIGIIGLGLIMTLRTTFLHYSTDYVRQEIRQYGNIVMRELNEKINNAQQVSFGVHQNGFALIRIWDSSSNPVPSETIRANSDEGILINNSPLMGGTFQLPTVGRFRDNDQHRVSLIDFTWSQETDPRPSLNNFNNNMITIALTIQLDSDVLTDEETVAEEFYFSKSVFVANNYIQTL</sequence>